<gene>
    <name evidence="4" type="ORF">POVCU1_016710</name>
    <name evidence="3" type="ORF">POVCU2_0018580</name>
</gene>
<evidence type="ECO:0000313" key="3">
    <source>
        <dbReference type="EMBL" id="SBS83041.1"/>
    </source>
</evidence>
<name>A0A1A8VW33_PLAOA</name>
<reference evidence="5 6" key="1">
    <citation type="submission" date="2016-05" db="EMBL/GenBank/DDBJ databases">
        <authorList>
            <person name="Naeem Raeece"/>
        </authorList>
    </citation>
    <scope>NUCLEOTIDE SEQUENCE [LARGE SCALE GENOMIC DNA]</scope>
</reference>
<dbReference type="Proteomes" id="UP000078546">
    <property type="component" value="Unassembled WGS sequence"/>
</dbReference>
<sequence>MWKDAFYDEASTFVRIVNAHGAVKSERSKNKKRQSESAEEKRIVWRGNMLPERRKIEKRLYKMFCHKKRKKLLYALAAGAPAYYLYRKRSKRNEFETVRNNNDIDKLKTLNINNVCSYFPLLLLHIYDNYVYKNKLLRIFYFKYKKRYSEKGHTNIKRILEQNEDLVNNVGVHGSVANYVGTHGRISNYGDIHGRVTNYDFISNEKNLFNKLYVYELVLDKSIKYAILSPQLSIHILKELSSYFVNINTKLFNEREFSIYKKGKGKGSWIPTLKLLGSSSGWNLQGRSRNDVNTGWKYSRMKKNNLRKDLAQVNKRGNIYEKYDIHKFEEAYRREKKCNSEHDQVTLNFLYLLNQAYDNVNRVCLNTNTNIYVNFYVINILKYICYKNYRNLITNNIHLDELNRMNKKRSIFDYVYFFLIRKRNKKENKEHDAIRSLFHFYQDLTVNEGEENKNHSNYVYSTDTNNGTSFRSETRVNTIRGNRTEGKEGRLCLNTIKGKLPRSWGVFTKNAAVKKEEADIKVSTESVRSYNMTKADAKISTESVRSYDMTKADAKISTESVRSYHTEKADAKLPNSATTSVQIGREALLECHNCLGEVKMLNDLYLVLYLRLLLECSIKMLSIKKNISLLEKRESFEKENKIIYLNTADAINNLKVNFLKRFRKRENKQKQTFFFRPYGQFGKSANREKCNSSGGSQIEKKLCVNSKDTLSPFSSSLNEKKSYDSDIHYRGNYWKSKWGGQWVKKILSGVEETVGEYVEHVRNYIDVKLFKIKRNINYYIFNIDEVLVNKYYNIIHARNVSKINIHLHKSKKRDIDINKFHDLYTSMITNLSNIFSFVYLIDEQNGAYKILNLYNNSIFYEYNYLNEGQNIFYKNAVRQYLHCFTNKLLVRFCGRCNGEQAVGCSQRGSGGGIDESGHGESHGMEGRIEHSHCYHPRRGEKLERVFFYCKNDINLLLFLYSQRIKSCFHIFTYIYKKHNFKTNYYLNYVFYKLSYLILYKKNSYFSLFDFPYLISHNNLFTCFSFFYFLCSYSYFLFFLLYHSCSFSCTNYFRIVSDQGMYMYMCKLYNNLWSMYG</sequence>
<reference evidence="3" key="2">
    <citation type="submission" date="2016-05" db="EMBL/GenBank/DDBJ databases">
        <authorList>
            <person name="Lavstsen T."/>
            <person name="Jespersen J.S."/>
        </authorList>
    </citation>
    <scope>NUCLEOTIDE SEQUENCE [LARGE SCALE GENOMIC DNA]</scope>
</reference>
<protein>
    <submittedName>
        <fullName evidence="3">Uncharacterized protein</fullName>
    </submittedName>
</protein>
<keyword evidence="2" id="KW-0472">Membrane</keyword>
<dbReference type="EMBL" id="FLQU01000242">
    <property type="protein sequence ID" value="SBS83041.1"/>
    <property type="molecule type" value="Genomic_DNA"/>
</dbReference>
<organism evidence="3 6">
    <name type="scientific">Plasmodium ovale curtisi</name>
    <dbReference type="NCBI Taxonomy" id="864141"/>
    <lineage>
        <taxon>Eukaryota</taxon>
        <taxon>Sar</taxon>
        <taxon>Alveolata</taxon>
        <taxon>Apicomplexa</taxon>
        <taxon>Aconoidasida</taxon>
        <taxon>Haemosporida</taxon>
        <taxon>Plasmodiidae</taxon>
        <taxon>Plasmodium</taxon>
        <taxon>Plasmodium (Plasmodium)</taxon>
    </lineage>
</organism>
<evidence type="ECO:0000256" key="2">
    <source>
        <dbReference type="SAM" id="Phobius"/>
    </source>
</evidence>
<evidence type="ECO:0000313" key="6">
    <source>
        <dbReference type="Proteomes" id="UP000078560"/>
    </source>
</evidence>
<dbReference type="Proteomes" id="UP000078560">
    <property type="component" value="Unassembled WGS sequence"/>
</dbReference>
<keyword evidence="2" id="KW-0812">Transmembrane</keyword>
<evidence type="ECO:0000313" key="4">
    <source>
        <dbReference type="EMBL" id="SBS89560.1"/>
    </source>
</evidence>
<feature type="transmembrane region" description="Helical" evidence="2">
    <location>
        <begin position="982"/>
        <end position="999"/>
    </location>
</feature>
<dbReference type="AlphaFoldDB" id="A0A1A8VW33"/>
<evidence type="ECO:0000313" key="5">
    <source>
        <dbReference type="Proteomes" id="UP000078546"/>
    </source>
</evidence>
<accession>A0A1A8VW33</accession>
<keyword evidence="2" id="KW-1133">Transmembrane helix</keyword>
<feature type="transmembrane region" description="Helical" evidence="2">
    <location>
        <begin position="1019"/>
        <end position="1041"/>
    </location>
</feature>
<evidence type="ECO:0000256" key="1">
    <source>
        <dbReference type="SAM" id="MobiDB-lite"/>
    </source>
</evidence>
<feature type="region of interest" description="Disordered" evidence="1">
    <location>
        <begin position="904"/>
        <end position="925"/>
    </location>
</feature>
<feature type="compositionally biased region" description="Basic and acidic residues" evidence="1">
    <location>
        <begin position="915"/>
        <end position="925"/>
    </location>
</feature>
<dbReference type="EMBL" id="FLQV01000308">
    <property type="protein sequence ID" value="SBS89560.1"/>
    <property type="molecule type" value="Genomic_DNA"/>
</dbReference>
<proteinExistence type="predicted"/>